<reference evidence="2" key="1">
    <citation type="journal article" date="2015" name="Proc. Natl. Acad. Sci. U.S.A.">
        <title>Networks of energetic and metabolic interactions define dynamics in microbial communities.</title>
        <authorList>
            <person name="Embree M."/>
            <person name="Liu J.K."/>
            <person name="Al-Bassam M.M."/>
            <person name="Zengler K."/>
        </authorList>
    </citation>
    <scope>NUCLEOTIDE SEQUENCE</scope>
</reference>
<evidence type="ECO:0000313" key="2">
    <source>
        <dbReference type="EMBL" id="KUG15356.1"/>
    </source>
</evidence>
<dbReference type="EMBL" id="LNQE01001561">
    <property type="protein sequence ID" value="KUG15356.1"/>
    <property type="molecule type" value="Genomic_DNA"/>
</dbReference>
<dbReference type="InterPro" id="IPR003607">
    <property type="entry name" value="HD/PDEase_dom"/>
</dbReference>
<proteinExistence type="predicted"/>
<dbReference type="NCBIfam" id="TIGR00277">
    <property type="entry name" value="HDIG"/>
    <property type="match status" value="1"/>
</dbReference>
<feature type="domain" description="HD" evidence="1">
    <location>
        <begin position="21"/>
        <end position="126"/>
    </location>
</feature>
<dbReference type="GO" id="GO:0032259">
    <property type="term" value="P:methylation"/>
    <property type="evidence" value="ECO:0007669"/>
    <property type="project" value="UniProtKB-KW"/>
</dbReference>
<dbReference type="Pfam" id="PF01966">
    <property type="entry name" value="HD"/>
    <property type="match status" value="1"/>
</dbReference>
<keyword evidence="2" id="KW-0808">Transferase</keyword>
<dbReference type="Gene3D" id="1.10.3210.10">
    <property type="entry name" value="Hypothetical protein af1432"/>
    <property type="match status" value="1"/>
</dbReference>
<dbReference type="PANTHER" id="PTHR38659:SF2">
    <property type="entry name" value="HDIG DOMAIN PROTEIN"/>
    <property type="match status" value="1"/>
</dbReference>
<name>A0A0W8F3B8_9ZZZZ</name>
<gene>
    <name evidence="2" type="ORF">ASZ90_014994</name>
</gene>
<evidence type="ECO:0000259" key="1">
    <source>
        <dbReference type="Pfam" id="PF01966"/>
    </source>
</evidence>
<dbReference type="PANTHER" id="PTHR38659">
    <property type="entry name" value="METAL-DEPENDENT PHOSPHOHYDROLASE"/>
    <property type="match status" value="1"/>
</dbReference>
<sequence length="168" mass="18683">MREGDSRCDRMLREAGCSPKVIAHCHAVRDLASSFVDRYGVIDSGLVTRGALLHDIGRGTTHSLHHAVRGAAYCRDHGLPEDVVRIVERHIGAGLSADECSLLRLPPVDCMPQTLEEKIVANADNLVKGSHEISLYNRLESSLSLDRTIRHRIYRLWLFCEQVGGCSR</sequence>
<dbReference type="SUPFAM" id="SSF109604">
    <property type="entry name" value="HD-domain/PDEase-like"/>
    <property type="match status" value="1"/>
</dbReference>
<dbReference type="CDD" id="cd00077">
    <property type="entry name" value="HDc"/>
    <property type="match status" value="1"/>
</dbReference>
<accession>A0A0W8F3B8</accession>
<comment type="caution">
    <text evidence="2">The sequence shown here is derived from an EMBL/GenBank/DDBJ whole genome shotgun (WGS) entry which is preliminary data.</text>
</comment>
<dbReference type="InterPro" id="IPR006675">
    <property type="entry name" value="HDIG_dom"/>
</dbReference>
<keyword evidence="2" id="KW-0489">Methyltransferase</keyword>
<organism evidence="2">
    <name type="scientific">hydrocarbon metagenome</name>
    <dbReference type="NCBI Taxonomy" id="938273"/>
    <lineage>
        <taxon>unclassified sequences</taxon>
        <taxon>metagenomes</taxon>
        <taxon>ecological metagenomes</taxon>
    </lineage>
</organism>
<dbReference type="InterPro" id="IPR006674">
    <property type="entry name" value="HD_domain"/>
</dbReference>
<dbReference type="AlphaFoldDB" id="A0A0W8F3B8"/>
<dbReference type="GO" id="GO:0008168">
    <property type="term" value="F:methyltransferase activity"/>
    <property type="evidence" value="ECO:0007669"/>
    <property type="project" value="UniProtKB-KW"/>
</dbReference>
<protein>
    <submittedName>
        <fullName evidence="2">Trna cytosine methylase pos56</fullName>
    </submittedName>
</protein>